<organism evidence="6 7">
    <name type="scientific">Symbiodinium pilosum</name>
    <name type="common">Dinoflagellate</name>
    <dbReference type="NCBI Taxonomy" id="2952"/>
    <lineage>
        <taxon>Eukaryota</taxon>
        <taxon>Sar</taxon>
        <taxon>Alveolata</taxon>
        <taxon>Dinophyceae</taxon>
        <taxon>Suessiales</taxon>
        <taxon>Symbiodiniaceae</taxon>
        <taxon>Symbiodinium</taxon>
    </lineage>
</organism>
<dbReference type="Pfam" id="PF00728">
    <property type="entry name" value="Glyco_hydro_20"/>
    <property type="match status" value="1"/>
</dbReference>
<dbReference type="Gene3D" id="3.30.379.10">
    <property type="entry name" value="Chitobiase/beta-hexosaminidase domain 2-like"/>
    <property type="match status" value="1"/>
</dbReference>
<reference evidence="6" key="1">
    <citation type="submission" date="2021-02" db="EMBL/GenBank/DDBJ databases">
        <authorList>
            <person name="Dougan E. K."/>
            <person name="Rhodes N."/>
            <person name="Thang M."/>
            <person name="Chan C."/>
        </authorList>
    </citation>
    <scope>NUCLEOTIDE SEQUENCE</scope>
</reference>
<dbReference type="AlphaFoldDB" id="A0A812KEY6"/>
<feature type="domain" description="Glycoside hydrolase family 20 catalytic" evidence="5">
    <location>
        <begin position="27"/>
        <end position="77"/>
    </location>
</feature>
<evidence type="ECO:0000256" key="1">
    <source>
        <dbReference type="ARBA" id="ARBA00001231"/>
    </source>
</evidence>
<evidence type="ECO:0000259" key="5">
    <source>
        <dbReference type="Pfam" id="PF00728"/>
    </source>
</evidence>
<dbReference type="PANTHER" id="PTHR22600:SF57">
    <property type="entry name" value="BETA-N-ACETYLHEXOSAMINIDASE"/>
    <property type="match status" value="1"/>
</dbReference>
<evidence type="ECO:0000313" key="7">
    <source>
        <dbReference type="Proteomes" id="UP000649617"/>
    </source>
</evidence>
<dbReference type="Gene3D" id="3.20.20.80">
    <property type="entry name" value="Glycosidases"/>
    <property type="match status" value="1"/>
</dbReference>
<dbReference type="InterPro" id="IPR025705">
    <property type="entry name" value="Beta_hexosaminidase_sua/sub"/>
</dbReference>
<comment type="caution">
    <text evidence="6">The sequence shown here is derived from an EMBL/GenBank/DDBJ whole genome shotgun (WGS) entry which is preliminary data.</text>
</comment>
<evidence type="ECO:0000256" key="3">
    <source>
        <dbReference type="ARBA" id="ARBA00012663"/>
    </source>
</evidence>
<dbReference type="InterPro" id="IPR017853">
    <property type="entry name" value="GH"/>
</dbReference>
<proteinExistence type="inferred from homology"/>
<dbReference type="Proteomes" id="UP000649617">
    <property type="component" value="Unassembled WGS sequence"/>
</dbReference>
<evidence type="ECO:0000256" key="4">
    <source>
        <dbReference type="ARBA" id="ARBA00022801"/>
    </source>
</evidence>
<dbReference type="PANTHER" id="PTHR22600">
    <property type="entry name" value="BETA-HEXOSAMINIDASE"/>
    <property type="match status" value="1"/>
</dbReference>
<protein>
    <recommendedName>
        <fullName evidence="3">beta-N-acetylhexosaminidase</fullName>
        <ecNumber evidence="3">3.2.1.52</ecNumber>
    </recommendedName>
</protein>
<dbReference type="OrthoDB" id="419488at2759"/>
<dbReference type="GO" id="GO:0030203">
    <property type="term" value="P:glycosaminoglycan metabolic process"/>
    <property type="evidence" value="ECO:0007669"/>
    <property type="project" value="TreeGrafter"/>
</dbReference>
<dbReference type="GO" id="GO:0005975">
    <property type="term" value="P:carbohydrate metabolic process"/>
    <property type="evidence" value="ECO:0007669"/>
    <property type="project" value="InterPro"/>
</dbReference>
<dbReference type="GO" id="GO:0004563">
    <property type="term" value="F:beta-N-acetylhexosaminidase activity"/>
    <property type="evidence" value="ECO:0007669"/>
    <property type="project" value="UniProtKB-EC"/>
</dbReference>
<accession>A0A812KEY6</accession>
<sequence>MTLRQLFQKSNGTWRLPLVSIRDQPAFQWRGLMLDVSRHFFFPKEVKHLLKTMALFKMNHFHWHLTDDQGWRFPVEKLLADNTGSF</sequence>
<dbReference type="EMBL" id="CAJNIZ010004002">
    <property type="protein sequence ID" value="CAE7227988.1"/>
    <property type="molecule type" value="Genomic_DNA"/>
</dbReference>
<dbReference type="EC" id="3.2.1.52" evidence="3"/>
<gene>
    <name evidence="6" type="primary">nahA</name>
    <name evidence="6" type="ORF">SPIL2461_LOCUS3319</name>
</gene>
<evidence type="ECO:0000256" key="2">
    <source>
        <dbReference type="ARBA" id="ARBA00006285"/>
    </source>
</evidence>
<keyword evidence="4" id="KW-0378">Hydrolase</keyword>
<dbReference type="InterPro" id="IPR029018">
    <property type="entry name" value="Hex-like_dom2"/>
</dbReference>
<evidence type="ECO:0000313" key="6">
    <source>
        <dbReference type="EMBL" id="CAE7227988.1"/>
    </source>
</evidence>
<dbReference type="InterPro" id="IPR015883">
    <property type="entry name" value="Glyco_hydro_20_cat"/>
</dbReference>
<dbReference type="GO" id="GO:0016020">
    <property type="term" value="C:membrane"/>
    <property type="evidence" value="ECO:0007669"/>
    <property type="project" value="TreeGrafter"/>
</dbReference>
<name>A0A812KEY6_SYMPI</name>
<dbReference type="PRINTS" id="PR00738">
    <property type="entry name" value="GLHYDRLASE20"/>
</dbReference>
<dbReference type="SUPFAM" id="SSF51445">
    <property type="entry name" value="(Trans)glycosidases"/>
    <property type="match status" value="1"/>
</dbReference>
<keyword evidence="7" id="KW-1185">Reference proteome</keyword>
<comment type="catalytic activity">
    <reaction evidence="1">
        <text>Hydrolysis of terminal non-reducing N-acetyl-D-hexosamine residues in N-acetyl-beta-D-hexosaminides.</text>
        <dbReference type="EC" id="3.2.1.52"/>
    </reaction>
</comment>
<comment type="similarity">
    <text evidence="2">Belongs to the glycosyl hydrolase 20 family.</text>
</comment>